<reference evidence="2 3" key="1">
    <citation type="submission" date="2016-10" db="EMBL/GenBank/DDBJ databases">
        <authorList>
            <person name="de Groot N.N."/>
        </authorList>
    </citation>
    <scope>NUCLEOTIDE SEQUENCE [LARGE SCALE GENOMIC DNA]</scope>
    <source>
        <strain evidence="2 3">CGMCC 4.6533</strain>
    </source>
</reference>
<evidence type="ECO:0000313" key="2">
    <source>
        <dbReference type="EMBL" id="SDK60099.1"/>
    </source>
</evidence>
<sequence length="435" mass="45178">MTPTDPATVGLTVLDLARAGRFAEIRDMFAPNLRTMLAPESLQAAWTAGLAAHGPVTTVGAPVSERAGAGPDGTLVRIPVAFAQGEAAVLVTVTNTGRLAGIQLAPAEAAQPAPPWQPPGYADPRAFTEQDVTVSAGGLAVPGTLTVPATPGPHPAVLLLPGSGPLDRDSTIGRNKPFKDLAWGLAGQGVVVARFDKVTYAHGGQFARIPGYTVDDEYVHHSVAALRLLREHDAVDPARVFVLGHSLGGTVAPRVAAAEPAVAGLVILAGGAQPLHWAAVRQIRYLASLDPGTAAASQPVLDAMTEQARLVDSPDLSPATPAGDLPFNVPAPYWLALRDYDPAAAAAKLGKPMLILQGGRDYQATVADDLSRWRDGLAGRPDVTIRVHDAGNHLFFSGAGPSKPSEYESAQHVDPAVVTDIATWLTTGIQLPRSS</sequence>
<keyword evidence="3" id="KW-1185">Reference proteome</keyword>
<dbReference type="Proteomes" id="UP000199202">
    <property type="component" value="Unassembled WGS sequence"/>
</dbReference>
<dbReference type="GO" id="GO:0052689">
    <property type="term" value="F:carboxylic ester hydrolase activity"/>
    <property type="evidence" value="ECO:0007669"/>
    <property type="project" value="TreeGrafter"/>
</dbReference>
<dbReference type="EMBL" id="FNDJ01000017">
    <property type="protein sequence ID" value="SDK60099.1"/>
    <property type="molecule type" value="Genomic_DNA"/>
</dbReference>
<evidence type="ECO:0000259" key="1">
    <source>
        <dbReference type="Pfam" id="PF12146"/>
    </source>
</evidence>
<dbReference type="PANTHER" id="PTHR43265:SF1">
    <property type="entry name" value="ESTERASE ESTD"/>
    <property type="match status" value="1"/>
</dbReference>
<feature type="domain" description="Serine aminopeptidase S33" evidence="1">
    <location>
        <begin position="178"/>
        <end position="393"/>
    </location>
</feature>
<organism evidence="2 3">
    <name type="scientific">Nonomuraea jiangxiensis</name>
    <dbReference type="NCBI Taxonomy" id="633440"/>
    <lineage>
        <taxon>Bacteria</taxon>
        <taxon>Bacillati</taxon>
        <taxon>Actinomycetota</taxon>
        <taxon>Actinomycetes</taxon>
        <taxon>Streptosporangiales</taxon>
        <taxon>Streptosporangiaceae</taxon>
        <taxon>Nonomuraea</taxon>
    </lineage>
</organism>
<evidence type="ECO:0000313" key="3">
    <source>
        <dbReference type="Proteomes" id="UP000199202"/>
    </source>
</evidence>
<dbReference type="Pfam" id="PF12146">
    <property type="entry name" value="Hydrolase_4"/>
    <property type="match status" value="1"/>
</dbReference>
<name>A0A1G9D862_9ACTN</name>
<dbReference type="STRING" id="633440.SAMN05421869_11742"/>
<dbReference type="AlphaFoldDB" id="A0A1G9D862"/>
<dbReference type="RefSeq" id="WP_090940600.1">
    <property type="nucleotide sequence ID" value="NZ_FNDJ01000017.1"/>
</dbReference>
<accession>A0A1G9D862</accession>
<dbReference type="InterPro" id="IPR029058">
    <property type="entry name" value="AB_hydrolase_fold"/>
</dbReference>
<dbReference type="InterPro" id="IPR053145">
    <property type="entry name" value="AB_hydrolase_Est10"/>
</dbReference>
<proteinExistence type="predicted"/>
<dbReference type="OrthoDB" id="9809549at2"/>
<dbReference type="Gene3D" id="3.40.50.1820">
    <property type="entry name" value="alpha/beta hydrolase"/>
    <property type="match status" value="1"/>
</dbReference>
<dbReference type="InterPro" id="IPR022742">
    <property type="entry name" value="Hydrolase_4"/>
</dbReference>
<dbReference type="SUPFAM" id="SSF53474">
    <property type="entry name" value="alpha/beta-Hydrolases"/>
    <property type="match status" value="1"/>
</dbReference>
<protein>
    <recommendedName>
        <fullName evidence="1">Serine aminopeptidase S33 domain-containing protein</fullName>
    </recommendedName>
</protein>
<gene>
    <name evidence="2" type="ORF">SAMN05421869_11742</name>
</gene>
<dbReference type="PANTHER" id="PTHR43265">
    <property type="entry name" value="ESTERASE ESTD"/>
    <property type="match status" value="1"/>
</dbReference>